<reference evidence="1 2" key="1">
    <citation type="submission" date="2019-08" db="EMBL/GenBank/DDBJ databases">
        <title>Draft genome sequences of two oriental melons (Cucumis melo L. var makuwa).</title>
        <authorList>
            <person name="Kwon S.-Y."/>
        </authorList>
    </citation>
    <scope>NUCLEOTIDE SEQUENCE [LARGE SCALE GENOMIC DNA]</scope>
    <source>
        <strain evidence="2">cv. SW 3</strain>
        <tissue evidence="1">Leaf</tissue>
    </source>
</reference>
<evidence type="ECO:0000313" key="2">
    <source>
        <dbReference type="Proteomes" id="UP000321393"/>
    </source>
</evidence>
<accession>A0A5A7SJC9</accession>
<gene>
    <name evidence="1" type="ORF">E6C27_scaffold19G003250</name>
</gene>
<name>A0A5A7SJC9_CUCMM</name>
<proteinExistence type="predicted"/>
<dbReference type="EMBL" id="SSTE01022979">
    <property type="protein sequence ID" value="KAA0026310.1"/>
    <property type="molecule type" value="Genomic_DNA"/>
</dbReference>
<dbReference type="AlphaFoldDB" id="A0A5A7SJC9"/>
<sequence length="153" mass="17438">MKRDKFSDQVFAARVLLSVQQPPSNIVTIRKPPVSFICRFHRASPSIIVLSRVSISNCHQRTSERSQFFSVRRTSAKLSFTNQQPERKQVVRRVHKPSEPHMSPIFCLSRVRVSRVVPCKLCDSAARTDAPSHEPFPLQPSCLLDLLSIQVVF</sequence>
<comment type="caution">
    <text evidence="1">The sequence shown here is derived from an EMBL/GenBank/DDBJ whole genome shotgun (WGS) entry which is preliminary data.</text>
</comment>
<evidence type="ECO:0000313" key="1">
    <source>
        <dbReference type="EMBL" id="KAA0026310.1"/>
    </source>
</evidence>
<dbReference type="Proteomes" id="UP000321393">
    <property type="component" value="Unassembled WGS sequence"/>
</dbReference>
<protein>
    <submittedName>
        <fullName evidence="1">Uncharacterized protein</fullName>
    </submittedName>
</protein>
<organism evidence="1 2">
    <name type="scientific">Cucumis melo var. makuwa</name>
    <name type="common">Oriental melon</name>
    <dbReference type="NCBI Taxonomy" id="1194695"/>
    <lineage>
        <taxon>Eukaryota</taxon>
        <taxon>Viridiplantae</taxon>
        <taxon>Streptophyta</taxon>
        <taxon>Embryophyta</taxon>
        <taxon>Tracheophyta</taxon>
        <taxon>Spermatophyta</taxon>
        <taxon>Magnoliopsida</taxon>
        <taxon>eudicotyledons</taxon>
        <taxon>Gunneridae</taxon>
        <taxon>Pentapetalae</taxon>
        <taxon>rosids</taxon>
        <taxon>fabids</taxon>
        <taxon>Cucurbitales</taxon>
        <taxon>Cucurbitaceae</taxon>
        <taxon>Benincaseae</taxon>
        <taxon>Cucumis</taxon>
    </lineage>
</organism>